<evidence type="ECO:0000313" key="2">
    <source>
        <dbReference type="EMBL" id="OBY52070.1"/>
    </source>
</evidence>
<name>A0AB36E9E9_HAEPA</name>
<dbReference type="EMBL" id="MAQD01000005">
    <property type="protein sequence ID" value="OBY52070.1"/>
    <property type="molecule type" value="Genomic_DNA"/>
</dbReference>
<dbReference type="AlphaFoldDB" id="A0AB36E9E9"/>
<evidence type="ECO:0000313" key="3">
    <source>
        <dbReference type="Proteomes" id="UP000092740"/>
    </source>
</evidence>
<proteinExistence type="predicted"/>
<dbReference type="InterPro" id="IPR051396">
    <property type="entry name" value="Bact_Antivir_Def_Nuclease"/>
</dbReference>
<dbReference type="SUPFAM" id="SSF52540">
    <property type="entry name" value="P-loop containing nucleoside triphosphate hydrolases"/>
    <property type="match status" value="1"/>
</dbReference>
<dbReference type="Pfam" id="PF13175">
    <property type="entry name" value="AAA_15"/>
    <property type="match status" value="1"/>
</dbReference>
<dbReference type="InterPro" id="IPR027417">
    <property type="entry name" value="P-loop_NTPase"/>
</dbReference>
<feature type="domain" description="Endonuclease GajA/Old nuclease/RecF-like AAA" evidence="1">
    <location>
        <begin position="1"/>
        <end position="338"/>
    </location>
</feature>
<dbReference type="Proteomes" id="UP000092740">
    <property type="component" value="Unassembled WGS sequence"/>
</dbReference>
<dbReference type="InterPro" id="IPR041685">
    <property type="entry name" value="AAA_GajA/Old/RecF-like"/>
</dbReference>
<comment type="caution">
    <text evidence="2">The sequence shown here is derived from an EMBL/GenBank/DDBJ whole genome shotgun (WGS) entry which is preliminary data.</text>
</comment>
<accession>A0AB36E9E9</accession>
<reference evidence="2 3" key="1">
    <citation type="submission" date="2016-06" db="EMBL/GenBank/DDBJ databases">
        <title>Simultaneous identification of Haemophilus influenzae and Haemophilus haemolyticus using TaqMan real-time PCR.</title>
        <authorList>
            <person name="Price E.P."/>
            <person name="Sarovich D.S."/>
            <person name="Harris T."/>
            <person name="Spargo J.C."/>
            <person name="Nosworthy E."/>
            <person name="Beissbarth J."/>
            <person name="Smith-Vaughan H.C."/>
        </authorList>
    </citation>
    <scope>NUCLEOTIDE SEQUENCE [LARGE SCALE GENOMIC DNA]</scope>
    <source>
        <strain evidence="2 3">ATCC 9796</strain>
    </source>
</reference>
<sequence length="487" mass="55611">MFIKSINLSNFKGFIGDNHQINFKIPDGATAGSGLNIFIGENNSGKSSIFEAVDFLRNGIKGEIDRIRSKRENNTQPEHACIELTFCGDIENSVNYFVQSNKQTAFINSITSNNELRARRSTVDCKQLDLWNENSQRYSNPSGIDAPFKKLFETNFIWADTNPSDEAAFGSTTLCGLLLKEIAQAHITTSEYRDFQDSFNSVFNNPNSELRQKIAVVEQKVQDIFTEQFGQAHIHFRFDELKIDSFFKSASIFIDDGVDIPMSEKGNGMQRSVALALLQVYAEELAHDEEQGQTKPFYLFIDEPEICLHPKGQTKLFEALLEISKTKQVFLTTHSPYFLATPYLSNVGLFIFRKDGITNIVEDASLEKVKMFPWSPTWGEINFKAYKLPTVELHNELYGYLQDKSQKYGLGQFDSWLVDNGLSACKQWTEEKKGVVQQARNVTLQTFIRNHIHHPENKVMKTSRFDENDLKQSIEEMIQVLHKNIVI</sequence>
<gene>
    <name evidence="2" type="ORF">BBB48_02800</name>
</gene>
<evidence type="ECO:0000259" key="1">
    <source>
        <dbReference type="Pfam" id="PF13175"/>
    </source>
</evidence>
<dbReference type="PANTHER" id="PTHR43581">
    <property type="entry name" value="ATP/GTP PHOSPHATASE"/>
    <property type="match status" value="1"/>
</dbReference>
<dbReference type="RefSeq" id="WP_065285520.1">
    <property type="nucleotide sequence ID" value="NZ_MAQD01000005.1"/>
</dbReference>
<organism evidence="2 3">
    <name type="scientific">Haemophilus parainfluenzae</name>
    <dbReference type="NCBI Taxonomy" id="729"/>
    <lineage>
        <taxon>Bacteria</taxon>
        <taxon>Pseudomonadati</taxon>
        <taxon>Pseudomonadota</taxon>
        <taxon>Gammaproteobacteria</taxon>
        <taxon>Pasteurellales</taxon>
        <taxon>Pasteurellaceae</taxon>
        <taxon>Haemophilus</taxon>
    </lineage>
</organism>
<dbReference type="PANTHER" id="PTHR43581:SF4">
    <property type="entry name" value="ATP_GTP PHOSPHATASE"/>
    <property type="match status" value="1"/>
</dbReference>
<dbReference type="Gene3D" id="3.40.50.300">
    <property type="entry name" value="P-loop containing nucleotide triphosphate hydrolases"/>
    <property type="match status" value="1"/>
</dbReference>
<protein>
    <recommendedName>
        <fullName evidence="1">Endonuclease GajA/Old nuclease/RecF-like AAA domain-containing protein</fullName>
    </recommendedName>
</protein>